<evidence type="ECO:0000313" key="2">
    <source>
        <dbReference type="Proteomes" id="UP000007431"/>
    </source>
</evidence>
<dbReference type="VEuPathDB" id="FungiDB:SCHCODRAFT_0236085"/>
<dbReference type="KEGG" id="scm:SCHCO_0236085"/>
<keyword evidence="2" id="KW-1185">Reference proteome</keyword>
<dbReference type="AlphaFoldDB" id="D8Q9U7"/>
<dbReference type="InParanoid" id="D8Q9U7"/>
<name>D8Q9U7_SCHCM</name>
<dbReference type="RefSeq" id="XP_003030630.1">
    <property type="nucleotide sequence ID" value="XM_003030584.1"/>
</dbReference>
<sequence>MSSVFRGSQDSCRRGDLDLQMYSCMIATPSRAPLYKSTSFTTFTFSATAKASLLNARVLEGGGLPPRRLQSHEPPKDLLPPIAHATAADGSQGVSASVLARTLLVHAVSVSQGLSGAWSMVRLFLAIYIRFCICSHRIGGMSVHLYIRSPTPEHGHDCALCFRVKMEHTVTEFNEEYRSLPTRLHVGLLAAPPQEKHWLFLKRGHVCFVFCPRRTVGSHQIDFCGHLGVQLSGVLIGVASTVNRRLAGHGINRYLGSPMQSCVVVWNDTVAGCYASTECPHRGEGARGLSRTTVPAGSHIGGIFQIIVIKTARCEAGPVILPERASSSLRMRVMPPRITDFRHEKSRYGRKLRQEVRRLLACAYDSPNTNGLAKPMLYIPAVCVATSWSVGPLAERLVELYRYQIRDKRLGRRAFNHADSNFNLARLLDMADKELDCQTPVQAAREAHKGSVAKLLLRQQCIGSRRASCDDPQTLESTQQLCLRREQQAASLLAPSWFSYRGPYPLRSPTVIAKMMLPPFTAIAK</sequence>
<organism evidence="2">
    <name type="scientific">Schizophyllum commune (strain H4-8 / FGSC 9210)</name>
    <name type="common">Split gill fungus</name>
    <dbReference type="NCBI Taxonomy" id="578458"/>
    <lineage>
        <taxon>Eukaryota</taxon>
        <taxon>Fungi</taxon>
        <taxon>Dikarya</taxon>
        <taxon>Basidiomycota</taxon>
        <taxon>Agaricomycotina</taxon>
        <taxon>Agaricomycetes</taxon>
        <taxon>Agaricomycetidae</taxon>
        <taxon>Agaricales</taxon>
        <taxon>Schizophyllaceae</taxon>
        <taxon>Schizophyllum</taxon>
    </lineage>
</organism>
<reference evidence="1 2" key="1">
    <citation type="journal article" date="2010" name="Nat. Biotechnol.">
        <title>Genome sequence of the model mushroom Schizophyllum commune.</title>
        <authorList>
            <person name="Ohm R.A."/>
            <person name="de Jong J.F."/>
            <person name="Lugones L.G."/>
            <person name="Aerts A."/>
            <person name="Kothe E."/>
            <person name="Stajich J.E."/>
            <person name="de Vries R.P."/>
            <person name="Record E."/>
            <person name="Levasseur A."/>
            <person name="Baker S.E."/>
            <person name="Bartholomew K.A."/>
            <person name="Coutinho P.M."/>
            <person name="Erdmann S."/>
            <person name="Fowler T.J."/>
            <person name="Gathman A.C."/>
            <person name="Lombard V."/>
            <person name="Henrissat B."/>
            <person name="Knabe N."/>
            <person name="Kuees U."/>
            <person name="Lilly W.W."/>
            <person name="Lindquist E."/>
            <person name="Lucas S."/>
            <person name="Magnuson J.K."/>
            <person name="Piumi F."/>
            <person name="Raudaskoski M."/>
            <person name="Salamov A."/>
            <person name="Schmutz J."/>
            <person name="Schwarze F.W.M.R."/>
            <person name="vanKuyk P.A."/>
            <person name="Horton J.S."/>
            <person name="Grigoriev I.V."/>
            <person name="Woesten H.A.B."/>
        </authorList>
    </citation>
    <scope>NUCLEOTIDE SEQUENCE [LARGE SCALE GENOMIC DNA]</scope>
    <source>
        <strain evidence="2">H4-8 / FGSC 9210</strain>
    </source>
</reference>
<protein>
    <submittedName>
        <fullName evidence="1">Uncharacterized protein</fullName>
    </submittedName>
</protein>
<dbReference type="GeneID" id="9588482"/>
<dbReference type="Proteomes" id="UP000007431">
    <property type="component" value="Unassembled WGS sequence"/>
</dbReference>
<evidence type="ECO:0000313" key="1">
    <source>
        <dbReference type="EMBL" id="EFI95727.1"/>
    </source>
</evidence>
<gene>
    <name evidence="1" type="ORF">SCHCODRAFT_236085</name>
</gene>
<proteinExistence type="predicted"/>
<accession>D8Q9U7</accession>
<dbReference type="HOGENOM" id="CLU_518908_0_0_1"/>
<dbReference type="EMBL" id="GL377308">
    <property type="protein sequence ID" value="EFI95727.1"/>
    <property type="molecule type" value="Genomic_DNA"/>
</dbReference>